<dbReference type="Pfam" id="PF00562">
    <property type="entry name" value="RNA_pol_Rpb2_6"/>
    <property type="match status" value="1"/>
</dbReference>
<dbReference type="SUPFAM" id="SSF64484">
    <property type="entry name" value="beta and beta-prime subunits of DNA dependent RNA-polymerase"/>
    <property type="match status" value="1"/>
</dbReference>
<evidence type="ECO:0000256" key="4">
    <source>
        <dbReference type="ARBA" id="ARBA00022679"/>
    </source>
</evidence>
<dbReference type="GO" id="GO:0000428">
    <property type="term" value="C:DNA-directed RNA polymerase complex"/>
    <property type="evidence" value="ECO:0007669"/>
    <property type="project" value="UniProtKB-KW"/>
</dbReference>
<proteinExistence type="inferred from homology"/>
<evidence type="ECO:0000256" key="6">
    <source>
        <dbReference type="ARBA" id="ARBA00023163"/>
    </source>
</evidence>
<keyword evidence="3" id="KW-0240">DNA-directed RNA polymerase</keyword>
<dbReference type="GO" id="GO:0032549">
    <property type="term" value="F:ribonucleoside binding"/>
    <property type="evidence" value="ECO:0007669"/>
    <property type="project" value="InterPro"/>
</dbReference>
<dbReference type="EMBL" id="JAFNEN010001470">
    <property type="protein sequence ID" value="KAG8173846.1"/>
    <property type="molecule type" value="Genomic_DNA"/>
</dbReference>
<comment type="caution">
    <text evidence="8">The sequence shown here is derived from an EMBL/GenBank/DDBJ whole genome shotgun (WGS) entry which is preliminary data.</text>
</comment>
<organism evidence="8 9">
    <name type="scientific">Oedothorax gibbosus</name>
    <dbReference type="NCBI Taxonomy" id="931172"/>
    <lineage>
        <taxon>Eukaryota</taxon>
        <taxon>Metazoa</taxon>
        <taxon>Ecdysozoa</taxon>
        <taxon>Arthropoda</taxon>
        <taxon>Chelicerata</taxon>
        <taxon>Arachnida</taxon>
        <taxon>Araneae</taxon>
        <taxon>Araneomorphae</taxon>
        <taxon>Entelegynae</taxon>
        <taxon>Araneoidea</taxon>
        <taxon>Linyphiidae</taxon>
        <taxon>Erigoninae</taxon>
        <taxon>Oedothorax</taxon>
    </lineage>
</organism>
<evidence type="ECO:0000256" key="2">
    <source>
        <dbReference type="ARBA" id="ARBA00012418"/>
    </source>
</evidence>
<dbReference type="InterPro" id="IPR007120">
    <property type="entry name" value="DNA-dir_RNAP_su2_dom"/>
</dbReference>
<dbReference type="Proteomes" id="UP000827092">
    <property type="component" value="Unassembled WGS sequence"/>
</dbReference>
<comment type="similarity">
    <text evidence="1">Belongs to the RNA polymerase beta chain family.</text>
</comment>
<feature type="domain" description="DNA-directed RNA polymerase subunit 2 hybrid-binding" evidence="7">
    <location>
        <begin position="604"/>
        <end position="692"/>
    </location>
</feature>
<evidence type="ECO:0000313" key="9">
    <source>
        <dbReference type="Proteomes" id="UP000827092"/>
    </source>
</evidence>
<dbReference type="EC" id="2.7.7.6" evidence="2"/>
<dbReference type="Gene3D" id="2.40.270.10">
    <property type="entry name" value="DNA-directed RNA polymerase, subunit 2, domain 6"/>
    <property type="match status" value="1"/>
</dbReference>
<reference evidence="8 9" key="1">
    <citation type="journal article" date="2022" name="Nat. Ecol. Evol.">
        <title>A masculinizing supergene underlies an exaggerated male reproductive morph in a spider.</title>
        <authorList>
            <person name="Hendrickx F."/>
            <person name="De Corte Z."/>
            <person name="Sonet G."/>
            <person name="Van Belleghem S.M."/>
            <person name="Kostlbacher S."/>
            <person name="Vangestel C."/>
        </authorList>
    </citation>
    <scope>NUCLEOTIDE SEQUENCE [LARGE SCALE GENOMIC DNA]</scope>
    <source>
        <strain evidence="8">W744_W776</strain>
    </source>
</reference>
<dbReference type="Gene3D" id="3.90.1800.10">
    <property type="entry name" value="RNA polymerase alpha subunit dimerisation domain"/>
    <property type="match status" value="1"/>
</dbReference>
<dbReference type="InterPro" id="IPR015712">
    <property type="entry name" value="DNA-dir_RNA_pol_su2"/>
</dbReference>
<dbReference type="GO" id="GO:0003677">
    <property type="term" value="F:DNA binding"/>
    <property type="evidence" value="ECO:0007669"/>
    <property type="project" value="InterPro"/>
</dbReference>
<keyword evidence="6" id="KW-0804">Transcription</keyword>
<evidence type="ECO:0000256" key="3">
    <source>
        <dbReference type="ARBA" id="ARBA00022478"/>
    </source>
</evidence>
<sequence length="830" mass="94725">MIGSRLDLAIRHRQETRFKVGFPSSENDTFQDVDIGRGFFIILGSLRHLPYFYTNDPTQMHLAKENCVRVFTYDSMDRGKKLSYFFQDYQTKKRGDLLMASNNGKESLTPKSFFDFCPHETASSTYMAYVYHQTLFDIDALSNKMVMSPGHLFTKWFAKYLYGPLRDGDWSCVKTKYAWVVKSIETGSLLHVLSRKTDYFKEGKSVVKMTNTTKESHREIGANGQVFVEKAMGCYREVNMQTYPLNPYLTYMLVRQMSSKVKSNVVPPYHWSYLGFLCISGCFETKNVGRTTMMVRDTVVSTCNVLDPVFHDATKASLWQYLNLEPEQTSDYFVVVNEACIPVTEACYQSVDLEGLKRTFRLVECYEKLPFIHIRYKAGILFKQIPGTNVWASPQDLQFWCRRLLQLETIDDAITQFGNDFVTSFHVDLNPFFNHNYFPKNILAFNALKNAVLATDPRFHYYFLDGLSAYARRLTPYHHTLMEPVNDGISPHFALKIPQVMVAYMSFQGCTQEDSIVCRKDVDAFDSCRFYTIRVKLEADGLVRFIPRQDYASSIVGTLIHYGDLPLVVEPCSTHVRAEHITSQSVQLVFSKMPFRVTKYYLTSHLLSICIATDHSTNTGDKLCSFHSQKGVLRIMDKLPVLDGTVEPDLLVNPYGLFRMTFGQILEGIFWGNAKDATTVCNTDGQLIPGASALYASTLYFAIMFLSIEHIYYPKECVIDKITGQASKGRSRGGGMRLGNMELFNGMQGNGMRSVQEEKCYEHGDRTISVVPKSSGLVQEDARIFKCEFVFEIEPNATLKNPEVLAQLSEEPALKRNELSFKETLKVHAV</sequence>
<protein>
    <recommendedName>
        <fullName evidence="2">DNA-directed RNA polymerase</fullName>
        <ecNumber evidence="2">2.7.7.6</ecNumber>
    </recommendedName>
</protein>
<dbReference type="PROSITE" id="PS01166">
    <property type="entry name" value="RNA_POL_BETA"/>
    <property type="match status" value="1"/>
</dbReference>
<keyword evidence="5" id="KW-0548">Nucleotidyltransferase</keyword>
<evidence type="ECO:0000256" key="1">
    <source>
        <dbReference type="ARBA" id="ARBA00006835"/>
    </source>
</evidence>
<accession>A0AAV6TQF6</accession>
<gene>
    <name evidence="8" type="ORF">JTE90_016335</name>
</gene>
<keyword evidence="9" id="KW-1185">Reference proteome</keyword>
<evidence type="ECO:0000313" key="8">
    <source>
        <dbReference type="EMBL" id="KAG8173846.1"/>
    </source>
</evidence>
<evidence type="ECO:0000259" key="7">
    <source>
        <dbReference type="Pfam" id="PF00562"/>
    </source>
</evidence>
<dbReference type="InterPro" id="IPR037033">
    <property type="entry name" value="DNA-dir_RNAP_su2_hyb_sf"/>
</dbReference>
<name>A0AAV6TQF6_9ARAC</name>
<dbReference type="GO" id="GO:0003899">
    <property type="term" value="F:DNA-directed RNA polymerase activity"/>
    <property type="evidence" value="ECO:0007669"/>
    <property type="project" value="UniProtKB-EC"/>
</dbReference>
<dbReference type="GO" id="GO:0006351">
    <property type="term" value="P:DNA-templated transcription"/>
    <property type="evidence" value="ECO:0007669"/>
    <property type="project" value="InterPro"/>
</dbReference>
<keyword evidence="4" id="KW-0808">Transferase</keyword>
<dbReference type="InterPro" id="IPR007121">
    <property type="entry name" value="RNA_pol_bsu_CS"/>
</dbReference>
<evidence type="ECO:0000256" key="5">
    <source>
        <dbReference type="ARBA" id="ARBA00022695"/>
    </source>
</evidence>
<dbReference type="AlphaFoldDB" id="A0AAV6TQF6"/>
<dbReference type="PANTHER" id="PTHR20856">
    <property type="entry name" value="DNA-DIRECTED RNA POLYMERASE I SUBUNIT 2"/>
    <property type="match status" value="1"/>
</dbReference>